<dbReference type="Gene3D" id="1.10.10.10">
    <property type="entry name" value="Winged helix-like DNA-binding domain superfamily/Winged helix DNA-binding domain"/>
    <property type="match status" value="1"/>
</dbReference>
<keyword evidence="2" id="KW-0805">Transcription regulation</keyword>
<evidence type="ECO:0000256" key="4">
    <source>
        <dbReference type="ARBA" id="ARBA00023163"/>
    </source>
</evidence>
<dbReference type="Pfam" id="PF03466">
    <property type="entry name" value="LysR_substrate"/>
    <property type="match status" value="1"/>
</dbReference>
<dbReference type="InterPro" id="IPR036390">
    <property type="entry name" value="WH_DNA-bd_sf"/>
</dbReference>
<dbReference type="Gene3D" id="3.40.190.10">
    <property type="entry name" value="Periplasmic binding protein-like II"/>
    <property type="match status" value="2"/>
</dbReference>
<sequence>MSHLDLNLVRVFVAIYETRSVTHAAERLDVTQSTVSYGLAKLRKVYVDRLFSRGGDGLVPTGMAEQLFQRFREALTTVEGTLEQNTAFDPQHSTRRFRLAMSDIGVLYFVPPLLRRFQEVAPRIEIDILQISDTLGEDLSTGRLDMAVGNIPSLGSPVHSALLFREHYVCLMSANHPTIGCSMSLEAFSAARHVMVSSPRSGHFLIEDALAERGIHRNIVARVPQFTVLPQLLSQSDLLVLLPSRVASLYVHQGGLKALALPVPLPDFQVQAHWHARHEYSAAHRWLVDEIVATLGKL</sequence>
<dbReference type="GO" id="GO:0003677">
    <property type="term" value="F:DNA binding"/>
    <property type="evidence" value="ECO:0007669"/>
    <property type="project" value="UniProtKB-KW"/>
</dbReference>
<evidence type="ECO:0000313" key="6">
    <source>
        <dbReference type="EMBL" id="CAA2110093.1"/>
    </source>
</evidence>
<keyword evidence="4" id="KW-0804">Transcription</keyword>
<dbReference type="InterPro" id="IPR000847">
    <property type="entry name" value="LysR_HTH_N"/>
</dbReference>
<dbReference type="CDD" id="cd08459">
    <property type="entry name" value="PBP2_DntR_NahR_LinR_like"/>
    <property type="match status" value="1"/>
</dbReference>
<dbReference type="RefSeq" id="WP_339094369.1">
    <property type="nucleotide sequence ID" value="NZ_LR743508.1"/>
</dbReference>
<evidence type="ECO:0000256" key="3">
    <source>
        <dbReference type="ARBA" id="ARBA00023125"/>
    </source>
</evidence>
<comment type="similarity">
    <text evidence="1">Belongs to the LysR transcriptional regulatory family.</text>
</comment>
<reference evidence="6" key="1">
    <citation type="submission" date="2019-12" db="EMBL/GenBank/DDBJ databases">
        <authorList>
            <person name="Cremers G."/>
        </authorList>
    </citation>
    <scope>NUCLEOTIDE SEQUENCE</scope>
    <source>
        <strain evidence="6">Vvax</strain>
    </source>
</reference>
<dbReference type="EMBL" id="LR743508">
    <property type="protein sequence ID" value="CAA2110093.1"/>
    <property type="molecule type" value="Genomic_DNA"/>
</dbReference>
<dbReference type="PANTHER" id="PTHR30118">
    <property type="entry name" value="HTH-TYPE TRANSCRIPTIONAL REGULATOR LEUO-RELATED"/>
    <property type="match status" value="1"/>
</dbReference>
<dbReference type="SUPFAM" id="SSF53850">
    <property type="entry name" value="Periplasmic binding protein-like II"/>
    <property type="match status" value="1"/>
</dbReference>
<feature type="domain" description="HTH lysR-type" evidence="5">
    <location>
        <begin position="4"/>
        <end position="61"/>
    </location>
</feature>
<dbReference type="SUPFAM" id="SSF46785">
    <property type="entry name" value="Winged helix' DNA-binding domain"/>
    <property type="match status" value="1"/>
</dbReference>
<dbReference type="AlphaFoldDB" id="A0A679JLI0"/>
<dbReference type="GO" id="GO:0003700">
    <property type="term" value="F:DNA-binding transcription factor activity"/>
    <property type="evidence" value="ECO:0007669"/>
    <property type="project" value="InterPro"/>
</dbReference>
<evidence type="ECO:0000256" key="1">
    <source>
        <dbReference type="ARBA" id="ARBA00009437"/>
    </source>
</evidence>
<evidence type="ECO:0000256" key="2">
    <source>
        <dbReference type="ARBA" id="ARBA00023015"/>
    </source>
</evidence>
<proteinExistence type="inferred from homology"/>
<dbReference type="Pfam" id="PF00126">
    <property type="entry name" value="HTH_1"/>
    <property type="match status" value="1"/>
</dbReference>
<dbReference type="PROSITE" id="PS50931">
    <property type="entry name" value="HTH_LYSR"/>
    <property type="match status" value="1"/>
</dbReference>
<dbReference type="InterPro" id="IPR005119">
    <property type="entry name" value="LysR_subst-bd"/>
</dbReference>
<dbReference type="InterPro" id="IPR050389">
    <property type="entry name" value="LysR-type_TF"/>
</dbReference>
<gene>
    <name evidence="6" type="primary">pcpR_6</name>
    <name evidence="6" type="ORF">VVAX_06364</name>
</gene>
<organism evidence="6">
    <name type="scientific">Variovorax paradoxus</name>
    <dbReference type="NCBI Taxonomy" id="34073"/>
    <lineage>
        <taxon>Bacteria</taxon>
        <taxon>Pseudomonadati</taxon>
        <taxon>Pseudomonadota</taxon>
        <taxon>Betaproteobacteria</taxon>
        <taxon>Burkholderiales</taxon>
        <taxon>Comamonadaceae</taxon>
        <taxon>Variovorax</taxon>
    </lineage>
</organism>
<keyword evidence="3" id="KW-0238">DNA-binding</keyword>
<accession>A0A679JLI0</accession>
<dbReference type="InterPro" id="IPR036388">
    <property type="entry name" value="WH-like_DNA-bd_sf"/>
</dbReference>
<dbReference type="PANTHER" id="PTHR30118:SF15">
    <property type="entry name" value="TRANSCRIPTIONAL REGULATORY PROTEIN"/>
    <property type="match status" value="1"/>
</dbReference>
<protein>
    <submittedName>
        <fullName evidence="6">PCP degradation transcriptional activation protein</fullName>
    </submittedName>
</protein>
<evidence type="ECO:0000259" key="5">
    <source>
        <dbReference type="PROSITE" id="PS50931"/>
    </source>
</evidence>
<name>A0A679JLI0_VARPD</name>